<dbReference type="Proteomes" id="UP000503017">
    <property type="component" value="Chromosome"/>
</dbReference>
<feature type="transmembrane region" description="Helical" evidence="9">
    <location>
        <begin position="198"/>
        <end position="221"/>
    </location>
</feature>
<feature type="transmembrane region" description="Helical" evidence="9">
    <location>
        <begin position="12"/>
        <end position="36"/>
    </location>
</feature>
<evidence type="ECO:0000256" key="1">
    <source>
        <dbReference type="ARBA" id="ARBA00004651"/>
    </source>
</evidence>
<dbReference type="PANTHER" id="PTHR11795">
    <property type="entry name" value="BRANCHED-CHAIN AMINO ACID TRANSPORT SYSTEM PERMEASE PROTEIN LIVH"/>
    <property type="match status" value="1"/>
</dbReference>
<evidence type="ECO:0000256" key="8">
    <source>
        <dbReference type="ARBA" id="ARBA00037998"/>
    </source>
</evidence>
<feature type="transmembrane region" description="Helical" evidence="9">
    <location>
        <begin position="264"/>
        <end position="285"/>
    </location>
</feature>
<comment type="subcellular location">
    <subcellularLocation>
        <location evidence="1">Cell membrane</location>
        <topology evidence="1">Multi-pass membrane protein</topology>
    </subcellularLocation>
</comment>
<feature type="transmembrane region" description="Helical" evidence="9">
    <location>
        <begin position="150"/>
        <end position="167"/>
    </location>
</feature>
<keyword evidence="4 9" id="KW-0812">Transmembrane</keyword>
<evidence type="ECO:0000256" key="5">
    <source>
        <dbReference type="ARBA" id="ARBA00022970"/>
    </source>
</evidence>
<evidence type="ECO:0000256" key="6">
    <source>
        <dbReference type="ARBA" id="ARBA00022989"/>
    </source>
</evidence>
<dbReference type="AlphaFoldDB" id="A0A6M7WRQ1"/>
<dbReference type="InterPro" id="IPR052157">
    <property type="entry name" value="BCAA_transport_permease"/>
</dbReference>
<name>A0A6M7WRQ1_RHILI</name>
<comment type="similarity">
    <text evidence="8">Belongs to the binding-protein-dependent transport system permease family. LivHM subfamily.</text>
</comment>
<keyword evidence="7 9" id="KW-0472">Membrane</keyword>
<keyword evidence="3" id="KW-1003">Cell membrane</keyword>
<dbReference type="PANTHER" id="PTHR11795:SF445">
    <property type="entry name" value="AMINO ACID ABC TRANSPORTER PERMEASE PROTEIN"/>
    <property type="match status" value="1"/>
</dbReference>
<protein>
    <submittedName>
        <fullName evidence="10">Branched-chain amino acid ABC transporter permease</fullName>
    </submittedName>
</protein>
<dbReference type="EMBL" id="CP033367">
    <property type="protein sequence ID" value="QKD02518.1"/>
    <property type="molecule type" value="Genomic_DNA"/>
</dbReference>
<feature type="transmembrane region" description="Helical" evidence="9">
    <location>
        <begin position="43"/>
        <end position="63"/>
    </location>
</feature>
<dbReference type="Pfam" id="PF02653">
    <property type="entry name" value="BPD_transp_2"/>
    <property type="match status" value="1"/>
</dbReference>
<proteinExistence type="inferred from homology"/>
<dbReference type="GO" id="GO:0022857">
    <property type="term" value="F:transmembrane transporter activity"/>
    <property type="evidence" value="ECO:0007669"/>
    <property type="project" value="InterPro"/>
</dbReference>
<dbReference type="GO" id="GO:0006865">
    <property type="term" value="P:amino acid transport"/>
    <property type="evidence" value="ECO:0007669"/>
    <property type="project" value="UniProtKB-KW"/>
</dbReference>
<feature type="transmembrane region" description="Helical" evidence="9">
    <location>
        <begin position="233"/>
        <end position="257"/>
    </location>
</feature>
<evidence type="ECO:0000256" key="4">
    <source>
        <dbReference type="ARBA" id="ARBA00022692"/>
    </source>
</evidence>
<evidence type="ECO:0000256" key="3">
    <source>
        <dbReference type="ARBA" id="ARBA00022475"/>
    </source>
</evidence>
<dbReference type="InterPro" id="IPR001851">
    <property type="entry name" value="ABC_transp_permease"/>
</dbReference>
<gene>
    <name evidence="10" type="ORF">EB235_14255</name>
</gene>
<keyword evidence="5" id="KW-0029">Amino-acid transport</keyword>
<dbReference type="GO" id="GO:0005886">
    <property type="term" value="C:plasma membrane"/>
    <property type="evidence" value="ECO:0007669"/>
    <property type="project" value="UniProtKB-SubCell"/>
</dbReference>
<sequence>MMVNLPPPEILLQLSLNGALGGAMYGVAAVGLSLIFGTMRLIFLAQGAMIILAAYFARALFYGLGIDPFLSLLIVVPVGLVVGWLVYQGLFRRAAAAEDRNISLLIAVGLMFLVQNLMTVIWGGNTAAIVTSYTASGIEILGVRTSFTRSMGFLIALAGTGLVVLFLRQTIVGKAVRAASEDMEAATLMGISPHRVNAIAFAIGIALAGAAGVAVATTFPFNPFAGFIFSLKALVALALGGIGNVAGALAGGIILGLIEAYVQYFISGGWTNAIAYGVFLAVLMFKPEGLFSRPYKKA</sequence>
<keyword evidence="6 9" id="KW-1133">Transmembrane helix</keyword>
<evidence type="ECO:0000256" key="7">
    <source>
        <dbReference type="ARBA" id="ARBA00023136"/>
    </source>
</evidence>
<evidence type="ECO:0000256" key="9">
    <source>
        <dbReference type="SAM" id="Phobius"/>
    </source>
</evidence>
<evidence type="ECO:0000313" key="11">
    <source>
        <dbReference type="Proteomes" id="UP000503017"/>
    </source>
</evidence>
<accession>A0A6M7WRQ1</accession>
<keyword evidence="2" id="KW-0813">Transport</keyword>
<feature type="transmembrane region" description="Helical" evidence="9">
    <location>
        <begin position="102"/>
        <end position="123"/>
    </location>
</feature>
<dbReference type="CDD" id="cd06582">
    <property type="entry name" value="TM_PBP1_LivH_like"/>
    <property type="match status" value="1"/>
</dbReference>
<organism evidence="10 11">
    <name type="scientific">Mesorhizobium loti R88b</name>
    <dbReference type="NCBI Taxonomy" id="935548"/>
    <lineage>
        <taxon>Bacteria</taxon>
        <taxon>Pseudomonadati</taxon>
        <taxon>Pseudomonadota</taxon>
        <taxon>Alphaproteobacteria</taxon>
        <taxon>Hyphomicrobiales</taxon>
        <taxon>Phyllobacteriaceae</taxon>
        <taxon>Mesorhizobium</taxon>
    </lineage>
</organism>
<reference evidence="10 11" key="1">
    <citation type="submission" date="2018-10" db="EMBL/GenBank/DDBJ databases">
        <authorList>
            <person name="Perry B.J."/>
            <person name="Sullivan J.T."/>
            <person name="Murphy R.J.T."/>
            <person name="Ramsay J.P."/>
            <person name="Ronson C.W."/>
        </authorList>
    </citation>
    <scope>NUCLEOTIDE SEQUENCE [LARGE SCALE GENOMIC DNA]</scope>
    <source>
        <strain evidence="10 11">R88b</strain>
    </source>
</reference>
<evidence type="ECO:0000313" key="10">
    <source>
        <dbReference type="EMBL" id="QKD02518.1"/>
    </source>
</evidence>
<evidence type="ECO:0000256" key="2">
    <source>
        <dbReference type="ARBA" id="ARBA00022448"/>
    </source>
</evidence>
<feature type="transmembrane region" description="Helical" evidence="9">
    <location>
        <begin position="69"/>
        <end position="90"/>
    </location>
</feature>